<dbReference type="Gene3D" id="2.60.40.1180">
    <property type="entry name" value="Golgi alpha-mannosidase II"/>
    <property type="match status" value="1"/>
</dbReference>
<evidence type="ECO:0000256" key="4">
    <source>
        <dbReference type="ARBA" id="ARBA00022801"/>
    </source>
</evidence>
<evidence type="ECO:0000256" key="7">
    <source>
        <dbReference type="PIRSR" id="PIRSR001084-1"/>
    </source>
</evidence>
<evidence type="ECO:0000259" key="12">
    <source>
        <dbReference type="Pfam" id="PF08532"/>
    </source>
</evidence>
<comment type="catalytic activity">
    <reaction evidence="1 6">
        <text>Hydrolysis of terminal non-reducing beta-D-galactose residues in beta-D-galactosides.</text>
        <dbReference type="EC" id="3.2.1.23"/>
    </reaction>
</comment>
<evidence type="ECO:0000256" key="6">
    <source>
        <dbReference type="PIRNR" id="PIRNR001084"/>
    </source>
</evidence>
<sequence>MTRVPGLLFGGDYNAEQWPEETWSEDAALMRQAGVNLVTVGVFGWSRLEPAEGSYAFDWLDRLLNVLHEHGIAVDLATATASPPAWLVRRYPEVLPVTADGVRLEFGSRQHYCPSSPVFRQAAARLVERLAERYHDHPAVAMWHIHNEYGDHVTECFCPVSAADFRSWLRRRYRTVDALNAAWGTAFWSQHYSDWSHIEPPRTAPGPRNPTQQLDWQRFSSDALLECYRAEKSVLDRYSGAVPVTTNFMSMFRSLDYWAMAAEEDVVSDDAYPDPADPQAHVHAAMNYDLMRSLRHGAPWLLMEHAASAVSWRPVNVPKSADLSRLWSLQTVARGSDGVLFFQWRASVAGAEKFHSALLPHRGTASQGWARTTRLGADLRRLAEVADSRVPAEVAVVLDWHNWWALELDEHPSSRMRWLDIVRAWYEPLYARNLPVRFVPPGADLTGVRLLLAPNLYLCEPDTAHWLTRYVDGGGHLVVGPFSGVVDRDDRVHPGGAPGPLGDLLGVAVDEWWPLADGAVARLAADDDQDRYRHATTWAEWVEVRTAAPVARYADGELAGVPAITRNHRGGGTAWYVGCSLNSGGLDTLLADCLGAAGVTHGETPSGVEAVRRIGTDAEYLFLLNHNVEPVAVGQLFPAGVDLLTGRPSGTEIELPARGAAVLRRPLRTGSDSPLRTDGAVDRPGAGTGERRI</sequence>
<organism evidence="14 15">
    <name type="scientific">Saccharopolyspora shandongensis</name>
    <dbReference type="NCBI Taxonomy" id="418495"/>
    <lineage>
        <taxon>Bacteria</taxon>
        <taxon>Bacillati</taxon>
        <taxon>Actinomycetota</taxon>
        <taxon>Actinomycetes</taxon>
        <taxon>Pseudonocardiales</taxon>
        <taxon>Pseudonocardiaceae</taxon>
        <taxon>Saccharopolyspora</taxon>
    </lineage>
</organism>
<dbReference type="Gene3D" id="3.40.50.880">
    <property type="match status" value="1"/>
</dbReference>
<dbReference type="InterPro" id="IPR003476">
    <property type="entry name" value="Glyco_hydro_42"/>
</dbReference>
<dbReference type="InterPro" id="IPR017853">
    <property type="entry name" value="GH"/>
</dbReference>
<dbReference type="InterPro" id="IPR013529">
    <property type="entry name" value="Glyco_hydro_42_N"/>
</dbReference>
<dbReference type="GO" id="GO:0004565">
    <property type="term" value="F:beta-galactosidase activity"/>
    <property type="evidence" value="ECO:0007669"/>
    <property type="project" value="UniProtKB-EC"/>
</dbReference>
<gene>
    <name evidence="14" type="ORF">SAMN05216215_103748</name>
</gene>
<comment type="similarity">
    <text evidence="2 6">Belongs to the glycosyl hydrolase 42 family.</text>
</comment>
<dbReference type="Gene3D" id="3.20.20.80">
    <property type="entry name" value="Glycosidases"/>
    <property type="match status" value="1"/>
</dbReference>
<feature type="binding site" evidence="9">
    <location>
        <position position="156"/>
    </location>
    <ligand>
        <name>Zn(2+)</name>
        <dbReference type="ChEBI" id="CHEBI:29105"/>
    </ligand>
</feature>
<keyword evidence="15" id="KW-1185">Reference proteome</keyword>
<dbReference type="EC" id="3.2.1.23" evidence="3 6"/>
<evidence type="ECO:0000256" key="8">
    <source>
        <dbReference type="PIRSR" id="PIRSR001084-2"/>
    </source>
</evidence>
<dbReference type="Proteomes" id="UP000199529">
    <property type="component" value="Unassembled WGS sequence"/>
</dbReference>
<evidence type="ECO:0000259" key="13">
    <source>
        <dbReference type="Pfam" id="PF08533"/>
    </source>
</evidence>
<feature type="binding site" evidence="9">
    <location>
        <position position="113"/>
    </location>
    <ligand>
        <name>Zn(2+)</name>
        <dbReference type="ChEBI" id="CHEBI:29105"/>
    </ligand>
</feature>
<dbReference type="AlphaFoldDB" id="A0A1H3NBF6"/>
<dbReference type="GO" id="GO:0009341">
    <property type="term" value="C:beta-galactosidase complex"/>
    <property type="evidence" value="ECO:0007669"/>
    <property type="project" value="InterPro"/>
</dbReference>
<dbReference type="PANTHER" id="PTHR36447">
    <property type="entry name" value="BETA-GALACTOSIDASE GANA"/>
    <property type="match status" value="1"/>
</dbReference>
<dbReference type="Pfam" id="PF08533">
    <property type="entry name" value="Glyco_hydro_42C"/>
    <property type="match status" value="1"/>
</dbReference>
<feature type="binding site" evidence="9">
    <location>
        <position position="158"/>
    </location>
    <ligand>
        <name>Zn(2+)</name>
        <dbReference type="ChEBI" id="CHEBI:29105"/>
    </ligand>
</feature>
<feature type="active site" description="Nucleophile" evidence="7">
    <location>
        <position position="304"/>
    </location>
</feature>
<dbReference type="InterPro" id="IPR013738">
    <property type="entry name" value="Beta_galactosidase_Trimer"/>
</dbReference>
<dbReference type="CDD" id="cd03143">
    <property type="entry name" value="A4_beta-galactosidase_middle_domain"/>
    <property type="match status" value="1"/>
</dbReference>
<dbReference type="Pfam" id="PF08532">
    <property type="entry name" value="Glyco_hydro_42M"/>
    <property type="match status" value="1"/>
</dbReference>
<dbReference type="OrthoDB" id="9800974at2"/>
<dbReference type="InterPro" id="IPR029062">
    <property type="entry name" value="Class_I_gatase-like"/>
</dbReference>
<feature type="domain" description="Beta-galactosidase C-terminal" evidence="13">
    <location>
        <begin position="607"/>
        <end position="665"/>
    </location>
</feature>
<evidence type="ECO:0000256" key="1">
    <source>
        <dbReference type="ARBA" id="ARBA00001412"/>
    </source>
</evidence>
<feature type="active site" description="Proton donor" evidence="7">
    <location>
        <position position="148"/>
    </location>
</feature>
<dbReference type="STRING" id="418495.SAMN05216215_103748"/>
<keyword evidence="4 6" id="KW-0378">Hydrolase</keyword>
<feature type="domain" description="Glycoside hydrolase family 42 N-terminal" evidence="11">
    <location>
        <begin position="12"/>
        <end position="381"/>
    </location>
</feature>
<feature type="binding site" evidence="8">
    <location>
        <position position="109"/>
    </location>
    <ligand>
        <name>substrate</name>
    </ligand>
</feature>
<reference evidence="15" key="1">
    <citation type="submission" date="2016-10" db="EMBL/GenBank/DDBJ databases">
        <authorList>
            <person name="Varghese N."/>
            <person name="Submissions S."/>
        </authorList>
    </citation>
    <scope>NUCLEOTIDE SEQUENCE [LARGE SCALE GENOMIC DNA]</scope>
    <source>
        <strain evidence="15">CGMCC 4.3530</strain>
    </source>
</reference>
<accession>A0A1H3NBF6</accession>
<evidence type="ECO:0000256" key="5">
    <source>
        <dbReference type="ARBA" id="ARBA00023295"/>
    </source>
</evidence>
<dbReference type="PANTHER" id="PTHR36447:SF1">
    <property type="entry name" value="BETA-GALACTOSIDASE GANA"/>
    <property type="match status" value="1"/>
</dbReference>
<evidence type="ECO:0000313" key="15">
    <source>
        <dbReference type="Proteomes" id="UP000199529"/>
    </source>
</evidence>
<dbReference type="SUPFAM" id="SSF51445">
    <property type="entry name" value="(Trans)glycosidases"/>
    <property type="match status" value="1"/>
</dbReference>
<evidence type="ECO:0000259" key="11">
    <source>
        <dbReference type="Pfam" id="PF02449"/>
    </source>
</evidence>
<dbReference type="InterPro" id="IPR013780">
    <property type="entry name" value="Glyco_hydro_b"/>
</dbReference>
<keyword evidence="5 6" id="KW-0326">Glycosidase</keyword>
<keyword evidence="9" id="KW-0479">Metal-binding</keyword>
<dbReference type="PIRSF" id="PIRSF001084">
    <property type="entry name" value="B-galactosidase"/>
    <property type="match status" value="1"/>
</dbReference>
<dbReference type="RefSeq" id="WP_093272263.1">
    <property type="nucleotide sequence ID" value="NZ_FNOK01000037.1"/>
</dbReference>
<name>A0A1H3NBF6_9PSEU</name>
<evidence type="ECO:0000256" key="10">
    <source>
        <dbReference type="SAM" id="MobiDB-lite"/>
    </source>
</evidence>
<evidence type="ECO:0000313" key="14">
    <source>
        <dbReference type="EMBL" id="SDY86198.1"/>
    </source>
</evidence>
<evidence type="ECO:0000256" key="3">
    <source>
        <dbReference type="ARBA" id="ARBA00012756"/>
    </source>
</evidence>
<evidence type="ECO:0000256" key="9">
    <source>
        <dbReference type="PIRSR" id="PIRSR001084-3"/>
    </source>
</evidence>
<dbReference type="InterPro" id="IPR013739">
    <property type="entry name" value="Beta_galactosidase_C"/>
</dbReference>
<proteinExistence type="inferred from homology"/>
<feature type="binding site" evidence="8">
    <location>
        <position position="312"/>
    </location>
    <ligand>
        <name>substrate</name>
    </ligand>
</feature>
<dbReference type="GO" id="GO:0006012">
    <property type="term" value="P:galactose metabolic process"/>
    <property type="evidence" value="ECO:0007669"/>
    <property type="project" value="InterPro"/>
</dbReference>
<dbReference type="EMBL" id="FNOK01000037">
    <property type="protein sequence ID" value="SDY86198.1"/>
    <property type="molecule type" value="Genomic_DNA"/>
</dbReference>
<feature type="binding site" evidence="8">
    <location>
        <position position="147"/>
    </location>
    <ligand>
        <name>substrate</name>
    </ligand>
</feature>
<feature type="domain" description="Beta-galactosidase trimerisation" evidence="12">
    <location>
        <begin position="392"/>
        <end position="599"/>
    </location>
</feature>
<evidence type="ECO:0000256" key="2">
    <source>
        <dbReference type="ARBA" id="ARBA00005940"/>
    </source>
</evidence>
<protein>
    <recommendedName>
        <fullName evidence="3 6">Beta-galactosidase</fullName>
        <shortName evidence="6">Beta-gal</shortName>
        <ecNumber evidence="3 6">3.2.1.23</ecNumber>
    </recommendedName>
</protein>
<dbReference type="GO" id="GO:0046872">
    <property type="term" value="F:metal ion binding"/>
    <property type="evidence" value="ECO:0007669"/>
    <property type="project" value="UniProtKB-KW"/>
</dbReference>
<keyword evidence="9" id="KW-0862">Zinc</keyword>
<dbReference type="SUPFAM" id="SSF52317">
    <property type="entry name" value="Class I glutamine amidotransferase-like"/>
    <property type="match status" value="1"/>
</dbReference>
<feature type="region of interest" description="Disordered" evidence="10">
    <location>
        <begin position="667"/>
        <end position="693"/>
    </location>
</feature>
<dbReference type="Pfam" id="PF02449">
    <property type="entry name" value="Glyco_hydro_42"/>
    <property type="match status" value="1"/>
</dbReference>